<feature type="signal peptide" evidence="2">
    <location>
        <begin position="1"/>
        <end position="41"/>
    </location>
</feature>
<evidence type="ECO:0000256" key="1">
    <source>
        <dbReference type="SAM" id="Phobius"/>
    </source>
</evidence>
<name>A0A5K3FK98_MESCO</name>
<keyword evidence="1" id="KW-0472">Membrane</keyword>
<dbReference type="InterPro" id="IPR001283">
    <property type="entry name" value="CRISP-related"/>
</dbReference>
<feature type="transmembrane region" description="Helical" evidence="1">
    <location>
        <begin position="226"/>
        <end position="246"/>
    </location>
</feature>
<protein>
    <submittedName>
        <fullName evidence="4">SCP domain-containing protein</fullName>
    </submittedName>
</protein>
<accession>A0A5K3FK98</accession>
<keyword evidence="1" id="KW-0812">Transmembrane</keyword>
<dbReference type="PRINTS" id="PR00837">
    <property type="entry name" value="V5TPXLIKE"/>
</dbReference>
<keyword evidence="2" id="KW-0732">Signal</keyword>
<dbReference type="Pfam" id="PF00188">
    <property type="entry name" value="CAP"/>
    <property type="match status" value="1"/>
</dbReference>
<evidence type="ECO:0000259" key="3">
    <source>
        <dbReference type="SMART" id="SM00198"/>
    </source>
</evidence>
<feature type="domain" description="SCP" evidence="3">
    <location>
        <begin position="47"/>
        <end position="186"/>
    </location>
</feature>
<dbReference type="Gene3D" id="3.40.33.10">
    <property type="entry name" value="CAP"/>
    <property type="match status" value="1"/>
</dbReference>
<organism evidence="4">
    <name type="scientific">Mesocestoides corti</name>
    <name type="common">Flatworm</name>
    <dbReference type="NCBI Taxonomy" id="53468"/>
    <lineage>
        <taxon>Eukaryota</taxon>
        <taxon>Metazoa</taxon>
        <taxon>Spiralia</taxon>
        <taxon>Lophotrochozoa</taxon>
        <taxon>Platyhelminthes</taxon>
        <taxon>Cestoda</taxon>
        <taxon>Eucestoda</taxon>
        <taxon>Cyclophyllidea</taxon>
        <taxon>Mesocestoididae</taxon>
        <taxon>Mesocestoides</taxon>
    </lineage>
</organism>
<evidence type="ECO:0000256" key="2">
    <source>
        <dbReference type="SAM" id="SignalP"/>
    </source>
</evidence>
<dbReference type="CDD" id="cd05380">
    <property type="entry name" value="CAP_euk"/>
    <property type="match status" value="1"/>
</dbReference>
<keyword evidence="1" id="KW-1133">Transmembrane helix</keyword>
<dbReference type="InterPro" id="IPR035940">
    <property type="entry name" value="CAP_sf"/>
</dbReference>
<proteinExistence type="predicted"/>
<dbReference type="WBParaSite" id="MCU_008921-RA">
    <property type="protein sequence ID" value="MCU_008921-RA"/>
    <property type="gene ID" value="MCU_008921"/>
</dbReference>
<feature type="chain" id="PRO_5024413434" evidence="2">
    <location>
        <begin position="42"/>
        <end position="247"/>
    </location>
</feature>
<reference evidence="4" key="1">
    <citation type="submission" date="2019-11" db="UniProtKB">
        <authorList>
            <consortium name="WormBaseParasite"/>
        </authorList>
    </citation>
    <scope>IDENTIFICATION</scope>
</reference>
<sequence>MLSSLSELRQVACSHCLMLWVSGIMRKFIFLLLLPALHVLAKVPSDEEHTTIIECHTKLREHVKPTASNMQLMNYSIELEKLAQEYASACEPTYPESNGRYADVGFSVMLSQERRFKYDDLCYINNSYYDFDKDACDHYCDNYKQMVWATSTQVGCTVNECRTKFRPSTPIHWLVCLYKPSVRRFNKRPYENGPICSKCPEGYGCHRNQCAKHLFSDRVAVTTTSIATMPLALPILTLILSLLRVLQ</sequence>
<dbReference type="InterPro" id="IPR014044">
    <property type="entry name" value="CAP_dom"/>
</dbReference>
<dbReference type="SMART" id="SM00198">
    <property type="entry name" value="SCP"/>
    <property type="match status" value="1"/>
</dbReference>
<evidence type="ECO:0000313" key="4">
    <source>
        <dbReference type="WBParaSite" id="MCU_008921-RA"/>
    </source>
</evidence>
<dbReference type="SUPFAM" id="SSF55797">
    <property type="entry name" value="PR-1-like"/>
    <property type="match status" value="1"/>
</dbReference>
<dbReference type="PANTHER" id="PTHR10334">
    <property type="entry name" value="CYSTEINE-RICH SECRETORY PROTEIN-RELATED"/>
    <property type="match status" value="1"/>
</dbReference>
<dbReference type="AlphaFoldDB" id="A0A5K3FK98"/>